<evidence type="ECO:0000256" key="8">
    <source>
        <dbReference type="ARBA" id="ARBA00023065"/>
    </source>
</evidence>
<reference evidence="13 14" key="1">
    <citation type="journal article" date="2021" name="Elife">
        <title>Chloroplast acquisition without the gene transfer in kleptoplastic sea slugs, Plakobranchus ocellatus.</title>
        <authorList>
            <person name="Maeda T."/>
            <person name="Takahashi S."/>
            <person name="Yoshida T."/>
            <person name="Shimamura S."/>
            <person name="Takaki Y."/>
            <person name="Nagai Y."/>
            <person name="Toyoda A."/>
            <person name="Suzuki Y."/>
            <person name="Arimoto A."/>
            <person name="Ishii H."/>
            <person name="Satoh N."/>
            <person name="Nishiyama T."/>
            <person name="Hasebe M."/>
            <person name="Maruyama T."/>
            <person name="Minagawa J."/>
            <person name="Obokata J."/>
            <person name="Shigenobu S."/>
        </authorList>
    </citation>
    <scope>NUCLEOTIDE SEQUENCE [LARGE SCALE GENOMIC DNA]</scope>
</reference>
<feature type="transmembrane region" description="Helical" evidence="12">
    <location>
        <begin position="66"/>
        <end position="90"/>
    </location>
</feature>
<organism evidence="13 14">
    <name type="scientific">Elysia marginata</name>
    <dbReference type="NCBI Taxonomy" id="1093978"/>
    <lineage>
        <taxon>Eukaryota</taxon>
        <taxon>Metazoa</taxon>
        <taxon>Spiralia</taxon>
        <taxon>Lophotrochozoa</taxon>
        <taxon>Mollusca</taxon>
        <taxon>Gastropoda</taxon>
        <taxon>Heterobranchia</taxon>
        <taxon>Euthyneura</taxon>
        <taxon>Panpulmonata</taxon>
        <taxon>Sacoglossa</taxon>
        <taxon>Placobranchoidea</taxon>
        <taxon>Plakobranchidae</taxon>
        <taxon>Elysia</taxon>
    </lineage>
</organism>
<dbReference type="GO" id="GO:0006814">
    <property type="term" value="P:sodium ion transport"/>
    <property type="evidence" value="ECO:0007669"/>
    <property type="project" value="UniProtKB-KW"/>
</dbReference>
<comment type="subcellular location">
    <subcellularLocation>
        <location evidence="1">Cell membrane</location>
        <topology evidence="1">Multi-pass membrane protein</topology>
    </subcellularLocation>
</comment>
<dbReference type="InterPro" id="IPR001734">
    <property type="entry name" value="Na/solute_symporter"/>
</dbReference>
<evidence type="ECO:0000313" key="13">
    <source>
        <dbReference type="EMBL" id="GFR73666.1"/>
    </source>
</evidence>
<evidence type="ECO:0000256" key="12">
    <source>
        <dbReference type="SAM" id="Phobius"/>
    </source>
</evidence>
<evidence type="ECO:0000256" key="5">
    <source>
        <dbReference type="ARBA" id="ARBA00022692"/>
    </source>
</evidence>
<feature type="transmembrane region" description="Helical" evidence="12">
    <location>
        <begin position="96"/>
        <end position="115"/>
    </location>
</feature>
<dbReference type="AlphaFoldDB" id="A0AAV4FKY5"/>
<keyword evidence="8" id="KW-0406">Ion transport</keyword>
<evidence type="ECO:0000256" key="6">
    <source>
        <dbReference type="ARBA" id="ARBA00022989"/>
    </source>
</evidence>
<comment type="similarity">
    <text evidence="2 11">Belongs to the sodium:solute symporter (SSF) (TC 2.A.21) family.</text>
</comment>
<evidence type="ECO:0000256" key="4">
    <source>
        <dbReference type="ARBA" id="ARBA00022475"/>
    </source>
</evidence>
<feature type="transmembrane region" description="Helical" evidence="12">
    <location>
        <begin position="122"/>
        <end position="141"/>
    </location>
</feature>
<dbReference type="PANTHER" id="PTHR42985">
    <property type="entry name" value="SODIUM-COUPLED MONOCARBOXYLATE TRANSPORTER"/>
    <property type="match status" value="1"/>
</dbReference>
<keyword evidence="4" id="KW-1003">Cell membrane</keyword>
<keyword evidence="5 12" id="KW-0812">Transmembrane</keyword>
<gene>
    <name evidence="13" type="ORF">ElyMa_003873000</name>
</gene>
<keyword evidence="7" id="KW-0915">Sodium</keyword>
<keyword evidence="6 12" id="KW-1133">Transmembrane helix</keyword>
<keyword evidence="14" id="KW-1185">Reference proteome</keyword>
<dbReference type="PANTHER" id="PTHR42985:SF40">
    <property type="entry name" value="LD47995P-RELATED"/>
    <property type="match status" value="1"/>
</dbReference>
<keyword evidence="9 12" id="KW-0472">Membrane</keyword>
<evidence type="ECO:0000313" key="14">
    <source>
        <dbReference type="Proteomes" id="UP000762676"/>
    </source>
</evidence>
<dbReference type="InterPro" id="IPR051163">
    <property type="entry name" value="Sodium:Solute_Symporter_SSF"/>
</dbReference>
<evidence type="ECO:0000256" key="9">
    <source>
        <dbReference type="ARBA" id="ARBA00023136"/>
    </source>
</evidence>
<comment type="caution">
    <text evidence="13">The sequence shown here is derived from an EMBL/GenBank/DDBJ whole genome shotgun (WGS) entry which is preliminary data.</text>
</comment>
<evidence type="ECO:0000256" key="1">
    <source>
        <dbReference type="ARBA" id="ARBA00004651"/>
    </source>
</evidence>
<dbReference type="GO" id="GO:0005886">
    <property type="term" value="C:plasma membrane"/>
    <property type="evidence" value="ECO:0007669"/>
    <property type="project" value="UniProtKB-SubCell"/>
</dbReference>
<evidence type="ECO:0000256" key="3">
    <source>
        <dbReference type="ARBA" id="ARBA00022448"/>
    </source>
</evidence>
<dbReference type="InterPro" id="IPR038377">
    <property type="entry name" value="Na/Glc_symporter_sf"/>
</dbReference>
<dbReference type="GO" id="GO:0015293">
    <property type="term" value="F:symporter activity"/>
    <property type="evidence" value="ECO:0007669"/>
    <property type="project" value="TreeGrafter"/>
</dbReference>
<sequence length="189" mass="20638">MTGSAEASEAGYFRCYSVRPEETGCGLGLSYIVGLFTFVPLMYPLRITSVYEYLKFRYRSEAVRMVSTIVGMIATICFMAIALLSPALALGASANVPLWISIALFGAVGTLYTSIGGYKSVVWTDVFQTVVIALGTAIIIIKACMETGGVGEVWRLTQEGGRLDFNRFTPDLTVRNSIWGVTIAHCFIW</sequence>
<evidence type="ECO:0000256" key="10">
    <source>
        <dbReference type="ARBA" id="ARBA00023201"/>
    </source>
</evidence>
<evidence type="ECO:0000256" key="7">
    <source>
        <dbReference type="ARBA" id="ARBA00023053"/>
    </source>
</evidence>
<dbReference type="EMBL" id="BMAT01007891">
    <property type="protein sequence ID" value="GFR73666.1"/>
    <property type="molecule type" value="Genomic_DNA"/>
</dbReference>
<name>A0AAV4FKY5_9GAST</name>
<dbReference type="PROSITE" id="PS50283">
    <property type="entry name" value="NA_SOLUT_SYMP_3"/>
    <property type="match status" value="1"/>
</dbReference>
<keyword evidence="10" id="KW-0739">Sodium transport</keyword>
<keyword evidence="3" id="KW-0813">Transport</keyword>
<dbReference type="Pfam" id="PF00474">
    <property type="entry name" value="SSF"/>
    <property type="match status" value="1"/>
</dbReference>
<evidence type="ECO:0000256" key="11">
    <source>
        <dbReference type="RuleBase" id="RU362091"/>
    </source>
</evidence>
<accession>A0AAV4FKY5</accession>
<dbReference type="Gene3D" id="1.20.1730.10">
    <property type="entry name" value="Sodium/glucose cotransporter"/>
    <property type="match status" value="1"/>
</dbReference>
<feature type="transmembrane region" description="Helical" evidence="12">
    <location>
        <begin position="26"/>
        <end position="45"/>
    </location>
</feature>
<evidence type="ECO:0000256" key="2">
    <source>
        <dbReference type="ARBA" id="ARBA00006434"/>
    </source>
</evidence>
<protein>
    <submittedName>
        <fullName evidence="13">Sodium-coupled monocarboxylate transporter 1-like</fullName>
    </submittedName>
</protein>
<proteinExistence type="inferred from homology"/>
<dbReference type="Proteomes" id="UP000762676">
    <property type="component" value="Unassembled WGS sequence"/>
</dbReference>